<feature type="compositionally biased region" description="Low complexity" evidence="8">
    <location>
        <begin position="309"/>
        <end position="319"/>
    </location>
</feature>
<dbReference type="InterPro" id="IPR011016">
    <property type="entry name" value="Znf_RING-CH"/>
</dbReference>
<dbReference type="Pfam" id="PF12906">
    <property type="entry name" value="RINGv"/>
    <property type="match status" value="1"/>
</dbReference>
<dbReference type="GO" id="GO:0005737">
    <property type="term" value="C:cytoplasm"/>
    <property type="evidence" value="ECO:0007669"/>
    <property type="project" value="TreeGrafter"/>
</dbReference>
<evidence type="ECO:0000313" key="12">
    <source>
        <dbReference type="Proteomes" id="UP001217754"/>
    </source>
</evidence>
<dbReference type="Gene3D" id="3.30.40.10">
    <property type="entry name" value="Zinc/RING finger domain, C3HC4 (zinc finger)"/>
    <property type="match status" value="1"/>
</dbReference>
<dbReference type="EMBL" id="CP119958">
    <property type="protein sequence ID" value="WFD37317.1"/>
    <property type="molecule type" value="Genomic_DNA"/>
</dbReference>
<dbReference type="PANTHER" id="PTHR13112:SF0">
    <property type="entry name" value="FI21285P1"/>
    <property type="match status" value="1"/>
</dbReference>
<keyword evidence="3" id="KW-0479">Metal-binding</keyword>
<feature type="transmembrane region" description="Helical" evidence="9">
    <location>
        <begin position="624"/>
        <end position="650"/>
    </location>
</feature>
<dbReference type="CDD" id="cd16495">
    <property type="entry name" value="RING_CH-C4HC3_MARCH"/>
    <property type="match status" value="1"/>
</dbReference>
<dbReference type="GeneID" id="85223910"/>
<evidence type="ECO:0000256" key="6">
    <source>
        <dbReference type="ARBA" id="ARBA00023161"/>
    </source>
</evidence>
<feature type="transmembrane region" description="Helical" evidence="9">
    <location>
        <begin position="686"/>
        <end position="706"/>
    </location>
</feature>
<evidence type="ECO:0000256" key="8">
    <source>
        <dbReference type="SAM" id="MobiDB-lite"/>
    </source>
</evidence>
<dbReference type="GO" id="GO:0000184">
    <property type="term" value="P:nuclear-transcribed mRNA catabolic process, nonsense-mediated decay"/>
    <property type="evidence" value="ECO:0007669"/>
    <property type="project" value="UniProtKB-KW"/>
</dbReference>
<dbReference type="InterPro" id="IPR012677">
    <property type="entry name" value="Nucleotide-bd_a/b_plait_sf"/>
</dbReference>
<dbReference type="InterPro" id="IPR035979">
    <property type="entry name" value="RBD_domain_sf"/>
</dbReference>
<keyword evidence="9" id="KW-0812">Transmembrane</keyword>
<feature type="region of interest" description="Disordered" evidence="8">
    <location>
        <begin position="1"/>
        <end position="20"/>
    </location>
</feature>
<evidence type="ECO:0000256" key="4">
    <source>
        <dbReference type="ARBA" id="ARBA00022771"/>
    </source>
</evidence>
<keyword evidence="12" id="KW-1185">Reference proteome</keyword>
<dbReference type="GO" id="GO:0005730">
    <property type="term" value="C:nucleolus"/>
    <property type="evidence" value="ECO:0007669"/>
    <property type="project" value="TreeGrafter"/>
</dbReference>
<keyword evidence="7" id="KW-0539">Nucleus</keyword>
<keyword evidence="4" id="KW-0863">Zinc-finger</keyword>
<dbReference type="Gene3D" id="3.30.70.330">
    <property type="match status" value="1"/>
</dbReference>
<dbReference type="CDD" id="cd12455">
    <property type="entry name" value="RRM_like_Smg4_UPF3"/>
    <property type="match status" value="1"/>
</dbReference>
<keyword evidence="5" id="KW-0862">Zinc</keyword>
<sequence length="791" mass="86391">MAQRVRSEKGRKRAGRPRHKAVVRRLPPHLPEDVFWESVAPWVRGAGNAREASDDAPATVDYAVYVPGTKSGEHASWSTAYMRFLNTPALLTFYKEFEGHMYKDKKGAEYVAAVEYAPIQLAPSGRKGPADTQSGTIEKMPEYKAFVASLEQAPAAAEPEAEVVQDTTPLLDYLQKKQADDAARARKQREAAKAKKKGKPEMDKVVILKPVRKDDEPPAQGPPPPASQPPPAPKAPAKSKAKGSKDKDPKPRDPKPKDPKLRDPKKGPKPKDPPMPPKPKPEDGANPQAKPTHPGVIAIPEAHNPSPTPGRGAPAAAAAADVGEGGDVATWLSPCHDPPWAPGMEGVHAANVDQMDALQVEAMLFGVAEPQGAEIPTRFCRICLEGEVDACDRLLSPCRCKGTVQYVHASCLDRWRVFSTRMHSAVRCDQCATEYRFKPTVWMRVLTSRALLFVASVVLFLVAVWLTGLLGGQMMGRYQPELFQETHPYVVQTASYQPTPEHVPHRLRMLASEQRMSYESASSLSSFWEYMLGPADDDNWTDDDLAEAETNAHMYSLGIFQPSVLVQLVQGMLQRMLELATGCIPFRDAPHLFVLRHTSTTHVGLGEGAFAPPVRFALTHSERLLWHVSLGLALLGITSVFNVLLAASIVGPFRLGAPFSVVGYSVHPAASGALAHARIVWESVNIPGMLLLVAVLWGIVRTYLLFYRSVHMSARLFLAHMPMSIIDYDDRQPALGLTHLPEAEADELQAAPLHAAAYGVVWGTRLARAAAGPAFGMNNPFSAWVLARVGM</sequence>
<dbReference type="InterPro" id="IPR013083">
    <property type="entry name" value="Znf_RING/FYVE/PHD"/>
</dbReference>
<evidence type="ECO:0000256" key="1">
    <source>
        <dbReference type="ARBA" id="ARBA00004123"/>
    </source>
</evidence>
<dbReference type="GO" id="GO:0008270">
    <property type="term" value="F:zinc ion binding"/>
    <property type="evidence" value="ECO:0007669"/>
    <property type="project" value="UniProtKB-KW"/>
</dbReference>
<accession>A0AAF0J848</accession>
<keyword evidence="6" id="KW-0866">Nonsense-mediated mRNA decay</keyword>
<dbReference type="SUPFAM" id="SSF54928">
    <property type="entry name" value="RNA-binding domain, RBD"/>
    <property type="match status" value="1"/>
</dbReference>
<evidence type="ECO:0000259" key="10">
    <source>
        <dbReference type="PROSITE" id="PS51292"/>
    </source>
</evidence>
<keyword evidence="9" id="KW-0472">Membrane</keyword>
<evidence type="ECO:0000256" key="5">
    <source>
        <dbReference type="ARBA" id="ARBA00022833"/>
    </source>
</evidence>
<dbReference type="AlphaFoldDB" id="A0AAF0J848"/>
<evidence type="ECO:0000256" key="7">
    <source>
        <dbReference type="ARBA" id="ARBA00023242"/>
    </source>
</evidence>
<feature type="compositionally biased region" description="Basic and acidic residues" evidence="8">
    <location>
        <begin position="177"/>
        <end position="216"/>
    </location>
</feature>
<dbReference type="SMART" id="SM00744">
    <property type="entry name" value="RINGv"/>
    <property type="match status" value="1"/>
</dbReference>
<proteinExistence type="inferred from homology"/>
<dbReference type="RefSeq" id="XP_060120214.1">
    <property type="nucleotide sequence ID" value="XM_060264231.1"/>
</dbReference>
<feature type="compositionally biased region" description="Basic and acidic residues" evidence="8">
    <location>
        <begin position="243"/>
        <end position="272"/>
    </location>
</feature>
<dbReference type="InterPro" id="IPR005120">
    <property type="entry name" value="UPF3_dom"/>
</dbReference>
<feature type="compositionally biased region" description="Pro residues" evidence="8">
    <location>
        <begin position="219"/>
        <end position="234"/>
    </location>
</feature>
<evidence type="ECO:0000256" key="9">
    <source>
        <dbReference type="SAM" id="Phobius"/>
    </source>
</evidence>
<feature type="region of interest" description="Disordered" evidence="8">
    <location>
        <begin position="177"/>
        <end position="319"/>
    </location>
</feature>
<comment type="similarity">
    <text evidence="2">Belongs to the RENT3 family.</text>
</comment>
<dbReference type="Pfam" id="PF03467">
    <property type="entry name" value="Smg4_UPF3"/>
    <property type="match status" value="1"/>
</dbReference>
<comment type="subcellular location">
    <subcellularLocation>
        <location evidence="1">Nucleus</location>
    </subcellularLocation>
</comment>
<dbReference type="GO" id="GO:0045727">
    <property type="term" value="P:positive regulation of translation"/>
    <property type="evidence" value="ECO:0007669"/>
    <property type="project" value="TreeGrafter"/>
</dbReference>
<gene>
    <name evidence="11" type="ORF">MJAP1_000261</name>
</gene>
<dbReference type="InterPro" id="IPR039722">
    <property type="entry name" value="Upf3"/>
</dbReference>
<name>A0AAF0J848_9BASI</name>
<evidence type="ECO:0000256" key="3">
    <source>
        <dbReference type="ARBA" id="ARBA00022723"/>
    </source>
</evidence>
<evidence type="ECO:0000256" key="2">
    <source>
        <dbReference type="ARBA" id="ARBA00005991"/>
    </source>
</evidence>
<feature type="domain" description="RING-CH-type" evidence="10">
    <location>
        <begin position="372"/>
        <end position="438"/>
    </location>
</feature>
<dbReference type="Proteomes" id="UP001217754">
    <property type="component" value="Chromosome 1"/>
</dbReference>
<feature type="transmembrane region" description="Helical" evidence="9">
    <location>
        <begin position="450"/>
        <end position="470"/>
    </location>
</feature>
<organism evidence="11 12">
    <name type="scientific">Malassezia japonica</name>
    <dbReference type="NCBI Taxonomy" id="223818"/>
    <lineage>
        <taxon>Eukaryota</taxon>
        <taxon>Fungi</taxon>
        <taxon>Dikarya</taxon>
        <taxon>Basidiomycota</taxon>
        <taxon>Ustilaginomycotina</taxon>
        <taxon>Malasseziomycetes</taxon>
        <taxon>Malasseziales</taxon>
        <taxon>Malasseziaceae</taxon>
        <taxon>Malassezia</taxon>
    </lineage>
</organism>
<protein>
    <recommendedName>
        <fullName evidence="10">RING-CH-type domain-containing protein</fullName>
    </recommendedName>
</protein>
<dbReference type="PANTHER" id="PTHR13112">
    <property type="entry name" value="UPF3 REGULATOR OF NONSENSE TRANSCRIPTS-LIKE PROTEIN"/>
    <property type="match status" value="1"/>
</dbReference>
<keyword evidence="9" id="KW-1133">Transmembrane helix</keyword>
<dbReference type="PROSITE" id="PS51292">
    <property type="entry name" value="ZF_RING_CH"/>
    <property type="match status" value="1"/>
</dbReference>
<dbReference type="GO" id="GO:0003729">
    <property type="term" value="F:mRNA binding"/>
    <property type="evidence" value="ECO:0007669"/>
    <property type="project" value="TreeGrafter"/>
</dbReference>
<dbReference type="SUPFAM" id="SSF57850">
    <property type="entry name" value="RING/U-box"/>
    <property type="match status" value="1"/>
</dbReference>
<feature type="compositionally biased region" description="Basic residues" evidence="8">
    <location>
        <begin position="9"/>
        <end position="20"/>
    </location>
</feature>
<reference evidence="11" key="1">
    <citation type="submission" date="2023-03" db="EMBL/GenBank/DDBJ databases">
        <title>Mating type loci evolution in Malassezia.</title>
        <authorList>
            <person name="Coelho M.A."/>
        </authorList>
    </citation>
    <scope>NUCLEOTIDE SEQUENCE</scope>
    <source>
        <strain evidence="11">CBS 9431</strain>
    </source>
</reference>
<evidence type="ECO:0000313" key="11">
    <source>
        <dbReference type="EMBL" id="WFD37317.1"/>
    </source>
</evidence>